<evidence type="ECO:0000313" key="2">
    <source>
        <dbReference type="Proteomes" id="UP001057402"/>
    </source>
</evidence>
<keyword evidence="2" id="KW-1185">Reference proteome</keyword>
<accession>A0ACB9M8I9</accession>
<protein>
    <submittedName>
        <fullName evidence="1">Uncharacterized protein</fullName>
    </submittedName>
</protein>
<name>A0ACB9M8I9_9MYRT</name>
<dbReference type="EMBL" id="CM042889">
    <property type="protein sequence ID" value="KAI4318995.1"/>
    <property type="molecule type" value="Genomic_DNA"/>
</dbReference>
<organism evidence="1 2">
    <name type="scientific">Melastoma candidum</name>
    <dbReference type="NCBI Taxonomy" id="119954"/>
    <lineage>
        <taxon>Eukaryota</taxon>
        <taxon>Viridiplantae</taxon>
        <taxon>Streptophyta</taxon>
        <taxon>Embryophyta</taxon>
        <taxon>Tracheophyta</taxon>
        <taxon>Spermatophyta</taxon>
        <taxon>Magnoliopsida</taxon>
        <taxon>eudicotyledons</taxon>
        <taxon>Gunneridae</taxon>
        <taxon>Pentapetalae</taxon>
        <taxon>rosids</taxon>
        <taxon>malvids</taxon>
        <taxon>Myrtales</taxon>
        <taxon>Melastomataceae</taxon>
        <taxon>Melastomatoideae</taxon>
        <taxon>Melastomateae</taxon>
        <taxon>Melastoma</taxon>
    </lineage>
</organism>
<proteinExistence type="predicted"/>
<sequence>MDSWYDLQVRKMEVGGNDSLNSFLACYGIAKETDTVAKCNSEGARVYRDRIQVLADGLPWKDPPVVIGGGGGGGDEGSWGSWDDDGGSSHGWRKETEGSFVGGGDGVYTRAQVEASAANKERFFARKMAEDESRPQGIPPSQGGKYVGFGSSPPGGPTRTSHNDGSFDEDVLAVMSQGLGKLSSFAASAAQATASIVEAGTKELAAKVKEGGYDYKVSETVNVVTNTTAEIGHKTWGIFRGVMTLASQKVEELAREGMSWNDDDQETTAERKSHPHGFQQESNGGGHERDIC</sequence>
<reference evidence="2" key="1">
    <citation type="journal article" date="2023" name="Front. Plant Sci.">
        <title>Chromosomal-level genome assembly of Melastoma candidum provides insights into trichome evolution.</title>
        <authorList>
            <person name="Zhong Y."/>
            <person name="Wu W."/>
            <person name="Sun C."/>
            <person name="Zou P."/>
            <person name="Liu Y."/>
            <person name="Dai S."/>
            <person name="Zhou R."/>
        </authorList>
    </citation>
    <scope>NUCLEOTIDE SEQUENCE [LARGE SCALE GENOMIC DNA]</scope>
</reference>
<gene>
    <name evidence="1" type="ORF">MLD38_032646</name>
</gene>
<comment type="caution">
    <text evidence="1">The sequence shown here is derived from an EMBL/GenBank/DDBJ whole genome shotgun (WGS) entry which is preliminary data.</text>
</comment>
<dbReference type="Proteomes" id="UP001057402">
    <property type="component" value="Chromosome 10"/>
</dbReference>
<evidence type="ECO:0000313" key="1">
    <source>
        <dbReference type="EMBL" id="KAI4318995.1"/>
    </source>
</evidence>